<reference evidence="3" key="1">
    <citation type="submission" date="2021-01" db="EMBL/GenBank/DDBJ databases">
        <title>YIM 132084 draft genome.</title>
        <authorList>
            <person name="An D."/>
        </authorList>
    </citation>
    <scope>NUCLEOTIDE SEQUENCE</scope>
    <source>
        <strain evidence="3">YIM 132084</strain>
    </source>
</reference>
<comment type="caution">
    <text evidence="3">The sequence shown here is derived from an EMBL/GenBank/DDBJ whole genome shotgun (WGS) entry which is preliminary data.</text>
</comment>
<keyword evidence="2" id="KW-1133">Transmembrane helix</keyword>
<keyword evidence="2" id="KW-0812">Transmembrane</keyword>
<evidence type="ECO:0000313" key="3">
    <source>
        <dbReference type="EMBL" id="MBM9466949.1"/>
    </source>
</evidence>
<dbReference type="InterPro" id="IPR021403">
    <property type="entry name" value="DUF3043"/>
</dbReference>
<name>A0A938YF02_9ACTN</name>
<keyword evidence="4" id="KW-1185">Reference proteome</keyword>
<sequence length="249" mass="26983">MLPVPTRFFPVPDAPSSPQIAATLDAVNLLRRKSATAESVEAAEPAVPAAPTVPASPAVTAGKGRPTPKRREAQGQRRGPVAPPPMTQREAVKRAKQTPDGRKLTKDERRALSAERREKMMRGDDAYVLPRDRGPVRAYVRDVVDSRRNLAGLLLPFAVLSIIVMMLPNLIIRTYGPMVLLVALLAAVVDSALFGRRLARQAQAKFPKGDPSGLSMKGGALGFYGFNRACLPRRMRAPRPRVKAGQAVD</sequence>
<keyword evidence="2" id="KW-0472">Membrane</keyword>
<evidence type="ECO:0000313" key="4">
    <source>
        <dbReference type="Proteomes" id="UP000663792"/>
    </source>
</evidence>
<dbReference type="Pfam" id="PF11241">
    <property type="entry name" value="DUF3043"/>
    <property type="match status" value="1"/>
</dbReference>
<dbReference type="AlphaFoldDB" id="A0A938YF02"/>
<evidence type="ECO:0000256" key="2">
    <source>
        <dbReference type="SAM" id="Phobius"/>
    </source>
</evidence>
<feature type="region of interest" description="Disordered" evidence="1">
    <location>
        <begin position="35"/>
        <end position="117"/>
    </location>
</feature>
<feature type="compositionally biased region" description="Low complexity" evidence="1">
    <location>
        <begin position="36"/>
        <end position="61"/>
    </location>
</feature>
<proteinExistence type="predicted"/>
<feature type="compositionally biased region" description="Basic and acidic residues" evidence="1">
    <location>
        <begin position="90"/>
        <end position="117"/>
    </location>
</feature>
<accession>A0A938YF02</accession>
<organism evidence="3 4">
    <name type="scientific">Nakamurella leprariae</name>
    <dbReference type="NCBI Taxonomy" id="2803911"/>
    <lineage>
        <taxon>Bacteria</taxon>
        <taxon>Bacillati</taxon>
        <taxon>Actinomycetota</taxon>
        <taxon>Actinomycetes</taxon>
        <taxon>Nakamurellales</taxon>
        <taxon>Nakamurellaceae</taxon>
        <taxon>Nakamurella</taxon>
    </lineage>
</organism>
<feature type="transmembrane region" description="Helical" evidence="2">
    <location>
        <begin position="150"/>
        <end position="172"/>
    </location>
</feature>
<dbReference type="EMBL" id="JAERWK010000008">
    <property type="protein sequence ID" value="MBM9466949.1"/>
    <property type="molecule type" value="Genomic_DNA"/>
</dbReference>
<evidence type="ECO:0000256" key="1">
    <source>
        <dbReference type="SAM" id="MobiDB-lite"/>
    </source>
</evidence>
<feature type="transmembrane region" description="Helical" evidence="2">
    <location>
        <begin position="178"/>
        <end position="195"/>
    </location>
</feature>
<dbReference type="Proteomes" id="UP000663792">
    <property type="component" value="Unassembled WGS sequence"/>
</dbReference>
<protein>
    <submittedName>
        <fullName evidence="3">DUF3043 domain-containing protein</fullName>
    </submittedName>
</protein>
<gene>
    <name evidence="3" type="ORF">JL106_06585</name>
</gene>